<dbReference type="CDD" id="cd08659">
    <property type="entry name" value="M20_ArgE_DapE-like"/>
    <property type="match status" value="1"/>
</dbReference>
<evidence type="ECO:0000256" key="14">
    <source>
        <dbReference type="ARBA" id="ARBA00051301"/>
    </source>
</evidence>
<dbReference type="EC" id="3.5.1.18" evidence="5"/>
<proteinExistence type="inferred from homology"/>
<keyword evidence="10" id="KW-0862">Zinc</keyword>
<keyword evidence="8" id="KW-0479">Metal-binding</keyword>
<dbReference type="InterPro" id="IPR036264">
    <property type="entry name" value="Bact_exopeptidase_dim_dom"/>
</dbReference>
<evidence type="ECO:0000313" key="16">
    <source>
        <dbReference type="EMBL" id="MBO1227518.1"/>
    </source>
</evidence>
<keyword evidence="7" id="KW-0028">Amino-acid biosynthesis</keyword>
<dbReference type="Gene3D" id="3.30.70.360">
    <property type="match status" value="1"/>
</dbReference>
<evidence type="ECO:0000256" key="8">
    <source>
        <dbReference type="ARBA" id="ARBA00022723"/>
    </source>
</evidence>
<gene>
    <name evidence="16" type="ORF">J3T88_09410</name>
</gene>
<evidence type="ECO:0000256" key="9">
    <source>
        <dbReference type="ARBA" id="ARBA00022801"/>
    </source>
</evidence>
<evidence type="ECO:0000256" key="4">
    <source>
        <dbReference type="ARBA" id="ARBA00006247"/>
    </source>
</evidence>
<dbReference type="PANTHER" id="PTHR43808">
    <property type="entry name" value="ACETYLORNITHINE DEACETYLASE"/>
    <property type="match status" value="1"/>
</dbReference>
<dbReference type="InterPro" id="IPR001261">
    <property type="entry name" value="ArgE/DapE_CS"/>
</dbReference>
<dbReference type="RefSeq" id="WP_207572953.1">
    <property type="nucleotide sequence ID" value="NZ_CARIOE010000003.1"/>
</dbReference>
<evidence type="ECO:0000313" key="17">
    <source>
        <dbReference type="Proteomes" id="UP000664081"/>
    </source>
</evidence>
<evidence type="ECO:0000256" key="2">
    <source>
        <dbReference type="ARBA" id="ARBA00001947"/>
    </source>
</evidence>
<dbReference type="SUPFAM" id="SSF53187">
    <property type="entry name" value="Zn-dependent exopeptidases"/>
    <property type="match status" value="1"/>
</dbReference>
<comment type="pathway">
    <text evidence="3">Amino-acid biosynthesis; L-lysine biosynthesis via DAP pathway; LL-2,6-diaminopimelate from (S)-tetrahydrodipicolinate (succinylase route): step 3/3.</text>
</comment>
<comment type="caution">
    <text evidence="16">The sequence shown here is derived from an EMBL/GenBank/DDBJ whole genome shotgun (WGS) entry which is preliminary data.</text>
</comment>
<evidence type="ECO:0000256" key="7">
    <source>
        <dbReference type="ARBA" id="ARBA00022605"/>
    </source>
</evidence>
<evidence type="ECO:0000256" key="12">
    <source>
        <dbReference type="ARBA" id="ARBA00023154"/>
    </source>
</evidence>
<evidence type="ECO:0000256" key="3">
    <source>
        <dbReference type="ARBA" id="ARBA00005130"/>
    </source>
</evidence>
<dbReference type="Pfam" id="PF07687">
    <property type="entry name" value="M20_dimer"/>
    <property type="match status" value="1"/>
</dbReference>
<evidence type="ECO:0000256" key="11">
    <source>
        <dbReference type="ARBA" id="ARBA00022915"/>
    </source>
</evidence>
<keyword evidence="17" id="KW-1185">Reference proteome</keyword>
<feature type="domain" description="Peptidase M20 dimerisation" evidence="15">
    <location>
        <begin position="173"/>
        <end position="278"/>
    </location>
</feature>
<dbReference type="SUPFAM" id="SSF55031">
    <property type="entry name" value="Bacterial exopeptidase dimerisation domain"/>
    <property type="match status" value="1"/>
</dbReference>
<dbReference type="Pfam" id="PF01546">
    <property type="entry name" value="Peptidase_M20"/>
    <property type="match status" value="1"/>
</dbReference>
<dbReference type="NCBIfam" id="NF006365">
    <property type="entry name" value="PRK08588.1"/>
    <property type="match status" value="1"/>
</dbReference>
<reference evidence="16 17" key="1">
    <citation type="submission" date="2021-03" db="EMBL/GenBank/DDBJ databases">
        <title>Staphylococci and Mammaliicocci in bats.</title>
        <authorList>
            <person name="Fountain K."/>
        </authorList>
    </citation>
    <scope>NUCLEOTIDE SEQUENCE [LARGE SCALE GENOMIC DNA]</scope>
    <source>
        <strain evidence="16 17">18_1_E_SW</strain>
    </source>
</reference>
<dbReference type="PANTHER" id="PTHR43808:SF8">
    <property type="entry name" value="PEPTIDASE M20 DIMERISATION DOMAIN-CONTAINING PROTEIN"/>
    <property type="match status" value="1"/>
</dbReference>
<dbReference type="Proteomes" id="UP000664081">
    <property type="component" value="Unassembled WGS sequence"/>
</dbReference>
<keyword evidence="9" id="KW-0378">Hydrolase</keyword>
<evidence type="ECO:0000256" key="6">
    <source>
        <dbReference type="ARBA" id="ARBA00016853"/>
    </source>
</evidence>
<comment type="similarity">
    <text evidence="4">Belongs to the peptidase M20A family.</text>
</comment>
<accession>A0ABS3L3B1</accession>
<evidence type="ECO:0000256" key="13">
    <source>
        <dbReference type="ARBA" id="ARBA00023285"/>
    </source>
</evidence>
<keyword evidence="11" id="KW-0220">Diaminopimelate biosynthesis</keyword>
<name>A0ABS3L3B1_9STAP</name>
<evidence type="ECO:0000256" key="1">
    <source>
        <dbReference type="ARBA" id="ARBA00001941"/>
    </source>
</evidence>
<dbReference type="NCBIfam" id="TIGR01910">
    <property type="entry name" value="DapE-ArgE"/>
    <property type="match status" value="1"/>
</dbReference>
<dbReference type="EMBL" id="JAFNLT010000007">
    <property type="protein sequence ID" value="MBO1227518.1"/>
    <property type="molecule type" value="Genomic_DNA"/>
</dbReference>
<keyword evidence="13" id="KW-0170">Cobalt</keyword>
<dbReference type="PROSITE" id="PS00758">
    <property type="entry name" value="ARGE_DAPE_CPG2_1"/>
    <property type="match status" value="1"/>
</dbReference>
<evidence type="ECO:0000256" key="10">
    <source>
        <dbReference type="ARBA" id="ARBA00022833"/>
    </source>
</evidence>
<evidence type="ECO:0000256" key="5">
    <source>
        <dbReference type="ARBA" id="ARBA00011921"/>
    </source>
</evidence>
<evidence type="ECO:0000259" key="15">
    <source>
        <dbReference type="Pfam" id="PF07687"/>
    </source>
</evidence>
<comment type="cofactor">
    <cofactor evidence="1">
        <name>Co(2+)</name>
        <dbReference type="ChEBI" id="CHEBI:48828"/>
    </cofactor>
</comment>
<organism evidence="16 17">
    <name type="scientific">Staphylococcus nepalensis</name>
    <dbReference type="NCBI Taxonomy" id="214473"/>
    <lineage>
        <taxon>Bacteria</taxon>
        <taxon>Bacillati</taxon>
        <taxon>Bacillota</taxon>
        <taxon>Bacilli</taxon>
        <taxon>Bacillales</taxon>
        <taxon>Staphylococcaceae</taxon>
        <taxon>Staphylococcus</taxon>
    </lineage>
</organism>
<keyword evidence="12" id="KW-0457">Lysine biosynthesis</keyword>
<dbReference type="InterPro" id="IPR011650">
    <property type="entry name" value="Peptidase_M20_dimer"/>
</dbReference>
<comment type="cofactor">
    <cofactor evidence="2">
        <name>Zn(2+)</name>
        <dbReference type="ChEBI" id="CHEBI:29105"/>
    </cofactor>
</comment>
<dbReference type="InterPro" id="IPR050072">
    <property type="entry name" value="Peptidase_M20A"/>
</dbReference>
<protein>
    <recommendedName>
        <fullName evidence="6">Probable succinyl-diaminopimelate desuccinylase</fullName>
        <ecNumber evidence="5">3.5.1.18</ecNumber>
    </recommendedName>
</protein>
<dbReference type="InterPro" id="IPR002933">
    <property type="entry name" value="Peptidase_M20"/>
</dbReference>
<comment type="catalytic activity">
    <reaction evidence="14">
        <text>N-succinyl-(2S,6S)-2,6-diaminopimelate + H2O = (2S,6S)-2,6-diaminopimelate + succinate</text>
        <dbReference type="Rhea" id="RHEA:22608"/>
        <dbReference type="ChEBI" id="CHEBI:15377"/>
        <dbReference type="ChEBI" id="CHEBI:30031"/>
        <dbReference type="ChEBI" id="CHEBI:57609"/>
        <dbReference type="ChEBI" id="CHEBI:58087"/>
        <dbReference type="EC" id="3.5.1.18"/>
    </reaction>
</comment>
<sequence>MTQSNLDFLKSLINIDSTNPPANEDNVVQVFKKRCESKNIPFDITNLSDQRSNISVTLKSNQRDAGKLLLSGHTDTVKIGAQEWKYDPFKGEIEDGKLYGRGTSDMKSGLAALYLALESLYEEGYELNKDIEFLATAGEEVDSIGAKHYVQSTTMDNIDAIIIAEPTSEKVAIGHKGALWIEVTLTGKTAHGAMPEQGINAVEGMNKVINLVNDLKEEWAEETAALGKSSISANMINGGIQTNVIPDQCVLNVDIRTVTPNIHDNLYNQFNQRLNQLFSDNTSPKVSTQVLLDRATVLTNENAEIIQNALDISNENNITGMAYYTDGSVLNPDSNIPTLIYGPGIETLAHQPNEYVEVKAFERSIDFFKNLIKQFAK</sequence>
<dbReference type="Gene3D" id="3.40.630.10">
    <property type="entry name" value="Zn peptidases"/>
    <property type="match status" value="2"/>
</dbReference>
<dbReference type="InterPro" id="IPR010182">
    <property type="entry name" value="ArgE/DapE"/>
</dbReference>